<feature type="domain" description="Glucose-methanol-choline oxidoreductase N-terminal" evidence="4">
    <location>
        <begin position="135"/>
        <end position="158"/>
    </location>
</feature>
<feature type="domain" description="Glucose-methanol-choline oxidoreductase N-terminal" evidence="5">
    <location>
        <begin position="312"/>
        <end position="326"/>
    </location>
</feature>
<keyword evidence="2 3" id="KW-0274">FAD</keyword>
<sequence>MEACTIAGANPCPGHVTGMPGILFSNLIQTLMVSQCALGSPEIYPENESHRLKSTYDFIIVGAGSAGAVIANRLSEIDDWNILLLEAGGDPPVTSEIPAFLFNTIGSSIDWAYKAEQEEGICQGMVDKQCYLPRGKVLGGSSTINAMLYVRGHRRDYDNWASSGNVGWSYEDVLPYFKKSEDMQAVFKNKNVSKLHGVAGLLTVEHFVDANPLKPVMVDAWKELGYRYIEEGEATIGVMKSFATLRQGTRCNTAKAFLSPIKGKKNIHVAKFSHVTKILIDPDTKTAYGVQFKNGNDLNTVKTSKEIIISAGSINSPQLLMLSGIGPREHLEEMGIKPIISDLPVGRNLQDHFIHFGLAFSVLRSKPQPVPPQIILDATYALFTGRKGPFSAIGITDVLAFVSTENDPDYPDIEFHHVHLPFNDSHLISALTKSIGFSPTTAQNYLELGSKSDVIILVPTLLRPKSRGTILLKSSDPFDKPRIFTHYISDNEDIEKMLKATEYANRLAGTNVMKSLEAKLEKLKFANCDAEFGSKKYLECAMRNVGSAIFHPVGTCKMGADDPEAVVDPELRVKGVKGLRVADASIMPTIISGNTNAAVIMIGEKASDLLKESWIKN</sequence>
<keyword evidence="7" id="KW-1185">Reference proteome</keyword>
<dbReference type="Gene3D" id="3.30.560.10">
    <property type="entry name" value="Glucose Oxidase, domain 3"/>
    <property type="match status" value="1"/>
</dbReference>
<evidence type="ECO:0000313" key="7">
    <source>
        <dbReference type="Proteomes" id="UP000235965"/>
    </source>
</evidence>
<protein>
    <submittedName>
        <fullName evidence="6">Glucose dehydrogenase [FAD, quinone]</fullName>
    </submittedName>
</protein>
<dbReference type="EMBL" id="NEVH01005904">
    <property type="protein sequence ID" value="PNF38181.1"/>
    <property type="molecule type" value="Genomic_DNA"/>
</dbReference>
<organism evidence="6 7">
    <name type="scientific">Cryptotermes secundus</name>
    <dbReference type="NCBI Taxonomy" id="105785"/>
    <lineage>
        <taxon>Eukaryota</taxon>
        <taxon>Metazoa</taxon>
        <taxon>Ecdysozoa</taxon>
        <taxon>Arthropoda</taxon>
        <taxon>Hexapoda</taxon>
        <taxon>Insecta</taxon>
        <taxon>Pterygota</taxon>
        <taxon>Neoptera</taxon>
        <taxon>Polyneoptera</taxon>
        <taxon>Dictyoptera</taxon>
        <taxon>Blattodea</taxon>
        <taxon>Blattoidea</taxon>
        <taxon>Termitoidae</taxon>
        <taxon>Kalotermitidae</taxon>
        <taxon>Cryptotermitinae</taxon>
        <taxon>Cryptotermes</taxon>
    </lineage>
</organism>
<dbReference type="PANTHER" id="PTHR11552:SF217">
    <property type="entry name" value="GLUCOSE DEHYDROGENASE [FAD, QUINONE]"/>
    <property type="match status" value="1"/>
</dbReference>
<proteinExistence type="inferred from homology"/>
<dbReference type="InterPro" id="IPR012132">
    <property type="entry name" value="GMC_OxRdtase"/>
</dbReference>
<comment type="caution">
    <text evidence="6">The sequence shown here is derived from an EMBL/GenBank/DDBJ whole genome shotgun (WGS) entry which is preliminary data.</text>
</comment>
<dbReference type="Gene3D" id="3.50.50.60">
    <property type="entry name" value="FAD/NAD(P)-binding domain"/>
    <property type="match status" value="1"/>
</dbReference>
<dbReference type="OrthoDB" id="269227at2759"/>
<dbReference type="PANTHER" id="PTHR11552">
    <property type="entry name" value="GLUCOSE-METHANOL-CHOLINE GMC OXIDOREDUCTASE"/>
    <property type="match status" value="1"/>
</dbReference>
<evidence type="ECO:0000259" key="4">
    <source>
        <dbReference type="PROSITE" id="PS00623"/>
    </source>
</evidence>
<feature type="binding site" evidence="2">
    <location>
        <position position="137"/>
    </location>
    <ligand>
        <name>FAD</name>
        <dbReference type="ChEBI" id="CHEBI:57692"/>
    </ligand>
</feature>
<dbReference type="Proteomes" id="UP000235965">
    <property type="component" value="Unassembled WGS sequence"/>
</dbReference>
<dbReference type="InterPro" id="IPR000172">
    <property type="entry name" value="GMC_OxRdtase_N"/>
</dbReference>
<keyword evidence="3" id="KW-0285">Flavoprotein</keyword>
<dbReference type="PROSITE" id="PS00623">
    <property type="entry name" value="GMC_OXRED_1"/>
    <property type="match status" value="1"/>
</dbReference>
<dbReference type="GO" id="GO:0050660">
    <property type="term" value="F:flavin adenine dinucleotide binding"/>
    <property type="evidence" value="ECO:0007669"/>
    <property type="project" value="InterPro"/>
</dbReference>
<dbReference type="InterPro" id="IPR007867">
    <property type="entry name" value="GMC_OxRtase_C"/>
</dbReference>
<feature type="binding site" evidence="2">
    <location>
        <position position="275"/>
    </location>
    <ligand>
        <name>FAD</name>
        <dbReference type="ChEBI" id="CHEBI:57692"/>
    </ligand>
</feature>
<reference evidence="6 7" key="1">
    <citation type="submission" date="2017-12" db="EMBL/GenBank/DDBJ databases">
        <title>Hemimetabolous genomes reveal molecular basis of termite eusociality.</title>
        <authorList>
            <person name="Harrison M.C."/>
            <person name="Jongepier E."/>
            <person name="Robertson H.M."/>
            <person name="Arning N."/>
            <person name="Bitard-Feildel T."/>
            <person name="Chao H."/>
            <person name="Childers C.P."/>
            <person name="Dinh H."/>
            <person name="Doddapaneni H."/>
            <person name="Dugan S."/>
            <person name="Gowin J."/>
            <person name="Greiner C."/>
            <person name="Han Y."/>
            <person name="Hu H."/>
            <person name="Hughes D.S.T."/>
            <person name="Huylmans A.-K."/>
            <person name="Kemena C."/>
            <person name="Kremer L.P.M."/>
            <person name="Lee S.L."/>
            <person name="Lopez-Ezquerra A."/>
            <person name="Mallet L."/>
            <person name="Monroy-Kuhn J.M."/>
            <person name="Moser A."/>
            <person name="Murali S.C."/>
            <person name="Muzny D.M."/>
            <person name="Otani S."/>
            <person name="Piulachs M.-D."/>
            <person name="Poelchau M."/>
            <person name="Qu J."/>
            <person name="Schaub F."/>
            <person name="Wada-Katsumata A."/>
            <person name="Worley K.C."/>
            <person name="Xie Q."/>
            <person name="Ylla G."/>
            <person name="Poulsen M."/>
            <person name="Gibbs R.A."/>
            <person name="Schal C."/>
            <person name="Richards S."/>
            <person name="Belles X."/>
            <person name="Korb J."/>
            <person name="Bornberg-Bauer E."/>
        </authorList>
    </citation>
    <scope>NUCLEOTIDE SEQUENCE [LARGE SCALE GENOMIC DNA]</scope>
    <source>
        <tissue evidence="6">Whole body</tissue>
    </source>
</reference>
<evidence type="ECO:0000256" key="3">
    <source>
        <dbReference type="RuleBase" id="RU003968"/>
    </source>
</evidence>
<dbReference type="PIRSF" id="PIRSF000137">
    <property type="entry name" value="Alcohol_oxidase"/>
    <property type="match status" value="1"/>
</dbReference>
<dbReference type="GO" id="GO:0016614">
    <property type="term" value="F:oxidoreductase activity, acting on CH-OH group of donors"/>
    <property type="evidence" value="ECO:0007669"/>
    <property type="project" value="InterPro"/>
</dbReference>
<comment type="cofactor">
    <cofactor evidence="2">
        <name>FAD</name>
        <dbReference type="ChEBI" id="CHEBI:57692"/>
    </cofactor>
</comment>
<accession>A0A2J7RBI7</accession>
<gene>
    <name evidence="6" type="primary">Gld_37</name>
    <name evidence="6" type="ORF">B7P43_G14243</name>
</gene>
<dbReference type="PROSITE" id="PS00624">
    <property type="entry name" value="GMC_OXRED_2"/>
    <property type="match status" value="1"/>
</dbReference>
<evidence type="ECO:0000256" key="2">
    <source>
        <dbReference type="PIRSR" id="PIRSR000137-2"/>
    </source>
</evidence>
<dbReference type="Pfam" id="PF00732">
    <property type="entry name" value="GMC_oxred_N"/>
    <property type="match status" value="1"/>
</dbReference>
<dbReference type="InParanoid" id="A0A2J7RBI7"/>
<evidence type="ECO:0000313" key="6">
    <source>
        <dbReference type="EMBL" id="PNF38181.1"/>
    </source>
</evidence>
<evidence type="ECO:0000256" key="1">
    <source>
        <dbReference type="ARBA" id="ARBA00010790"/>
    </source>
</evidence>
<dbReference type="AlphaFoldDB" id="A0A2J7RBI7"/>
<dbReference type="SUPFAM" id="SSF54373">
    <property type="entry name" value="FAD-linked reductases, C-terminal domain"/>
    <property type="match status" value="1"/>
</dbReference>
<name>A0A2J7RBI7_9NEOP</name>
<comment type="similarity">
    <text evidence="1 3">Belongs to the GMC oxidoreductase family.</text>
</comment>
<dbReference type="STRING" id="105785.A0A2J7RBI7"/>
<dbReference type="SUPFAM" id="SSF51905">
    <property type="entry name" value="FAD/NAD(P)-binding domain"/>
    <property type="match status" value="1"/>
</dbReference>
<evidence type="ECO:0000259" key="5">
    <source>
        <dbReference type="PROSITE" id="PS00624"/>
    </source>
</evidence>
<dbReference type="InterPro" id="IPR036188">
    <property type="entry name" value="FAD/NAD-bd_sf"/>
</dbReference>
<dbReference type="Pfam" id="PF05199">
    <property type="entry name" value="GMC_oxred_C"/>
    <property type="match status" value="1"/>
</dbReference>